<evidence type="ECO:0000313" key="3">
    <source>
        <dbReference type="Proteomes" id="UP001620460"/>
    </source>
</evidence>
<feature type="transmembrane region" description="Helical" evidence="1">
    <location>
        <begin position="262"/>
        <end position="282"/>
    </location>
</feature>
<protein>
    <submittedName>
        <fullName evidence="2">Glucosyltransferase domain-containing protein</fullName>
    </submittedName>
</protein>
<gene>
    <name evidence="2" type="ORF">ISP17_15415</name>
</gene>
<dbReference type="EMBL" id="JADIKM010000004">
    <property type="protein sequence ID" value="MFK2905351.1"/>
    <property type="molecule type" value="Genomic_DNA"/>
</dbReference>
<accession>A0ABW8JYT4</accession>
<feature type="transmembrane region" description="Helical" evidence="1">
    <location>
        <begin position="74"/>
        <end position="92"/>
    </location>
</feature>
<feature type="transmembrane region" description="Helical" evidence="1">
    <location>
        <begin position="130"/>
        <end position="147"/>
    </location>
</feature>
<dbReference type="RefSeq" id="WP_404634774.1">
    <property type="nucleotide sequence ID" value="NZ_JADIKM010000004.1"/>
</dbReference>
<dbReference type="InterPro" id="IPR025686">
    <property type="entry name" value="Glucos_trans_II"/>
</dbReference>
<feature type="transmembrane region" description="Helical" evidence="1">
    <location>
        <begin position="358"/>
        <end position="378"/>
    </location>
</feature>
<feature type="transmembrane region" description="Helical" evidence="1">
    <location>
        <begin position="159"/>
        <end position="186"/>
    </location>
</feature>
<reference evidence="2 3" key="1">
    <citation type="submission" date="2020-10" db="EMBL/GenBank/DDBJ databases">
        <title>Phylogeny of dyella-like bacteria.</title>
        <authorList>
            <person name="Fu J."/>
        </authorList>
    </citation>
    <scope>NUCLEOTIDE SEQUENCE [LARGE SCALE GENOMIC DNA]</scope>
    <source>
        <strain evidence="2 3">Gsoil3046</strain>
    </source>
</reference>
<feature type="transmembrane region" description="Helical" evidence="1">
    <location>
        <begin position="12"/>
        <end position="33"/>
    </location>
</feature>
<keyword evidence="3" id="KW-1185">Reference proteome</keyword>
<sequence length="519" mass="56184">MAVPSPQDDPGSGVRAVFARLLGLFALLLYPILHADRPYNDDLKRALLGRASWDSNGRPLTTLLMRALQCYDHAMVDIAPLPQIGAIVLLAWTGARLARRFTDASPWLAALLVFPLGAQPFFLENLSYQFDALSMALAIWLAVWPLLLPTTRRGSGWGIASLFGALCLYQPAINVFLVLTLAELVLTQATDHEAAAGLRTLLRRTVQIAVAMVVYELLVGMHISGWVKRQATPIHGWREIPRIADNVTAFYGFVGSSFNANWWAVFGTLATLLALACVVVGVRHARSRDPHRSRSQQALLVGLAVTVPGLAMVAALGPMLLLRAPEIQPRVLIGIGALLAAGLLLLRAALRTRAWGDRACTAVAAAFALGMGVIASAYGNAMTDQQHFEQHVAAQLADDLAAWPAATPIRRLAVTGSTGFSPLAEHVISEFPLMRALVPTYLDATHRFATSGWLMFYLPQWVDARRPLLNQPGDDDAALAARCANAPDRVAVGYRLCVQGDTALVQFQPPALPTADERR</sequence>
<dbReference type="Proteomes" id="UP001620460">
    <property type="component" value="Unassembled WGS sequence"/>
</dbReference>
<comment type="caution">
    <text evidence="2">The sequence shown here is derived from an EMBL/GenBank/DDBJ whole genome shotgun (WGS) entry which is preliminary data.</text>
</comment>
<keyword evidence="1" id="KW-1133">Transmembrane helix</keyword>
<proteinExistence type="predicted"/>
<keyword evidence="1" id="KW-0812">Transmembrane</keyword>
<name>A0ABW8JYT4_9GAMM</name>
<dbReference type="Pfam" id="PF14264">
    <property type="entry name" value="Glucos_trans_II"/>
    <property type="match status" value="1"/>
</dbReference>
<feature type="transmembrane region" description="Helical" evidence="1">
    <location>
        <begin position="104"/>
        <end position="123"/>
    </location>
</feature>
<feature type="transmembrane region" description="Helical" evidence="1">
    <location>
        <begin position="327"/>
        <end position="346"/>
    </location>
</feature>
<feature type="transmembrane region" description="Helical" evidence="1">
    <location>
        <begin position="298"/>
        <end position="321"/>
    </location>
</feature>
<evidence type="ECO:0000313" key="2">
    <source>
        <dbReference type="EMBL" id="MFK2905351.1"/>
    </source>
</evidence>
<keyword evidence="1" id="KW-0472">Membrane</keyword>
<organism evidence="2 3">
    <name type="scientific">Dyella ginsengisoli</name>
    <dbReference type="NCBI Taxonomy" id="363848"/>
    <lineage>
        <taxon>Bacteria</taxon>
        <taxon>Pseudomonadati</taxon>
        <taxon>Pseudomonadota</taxon>
        <taxon>Gammaproteobacteria</taxon>
        <taxon>Lysobacterales</taxon>
        <taxon>Rhodanobacteraceae</taxon>
        <taxon>Dyella</taxon>
    </lineage>
</organism>
<evidence type="ECO:0000256" key="1">
    <source>
        <dbReference type="SAM" id="Phobius"/>
    </source>
</evidence>